<dbReference type="EC" id="2.7.11.22" evidence="4"/>
<evidence type="ECO:0000256" key="5">
    <source>
        <dbReference type="ARBA" id="ARBA00022527"/>
    </source>
</evidence>
<dbReference type="PROSITE" id="PS50011">
    <property type="entry name" value="PROTEIN_KINASE_DOM"/>
    <property type="match status" value="1"/>
</dbReference>
<dbReference type="EMBL" id="UYYG01001151">
    <property type="protein sequence ID" value="VDN54878.1"/>
    <property type="molecule type" value="Genomic_DNA"/>
</dbReference>
<dbReference type="Proteomes" id="UP000038040">
    <property type="component" value="Unplaced"/>
</dbReference>
<dbReference type="GO" id="GO:0008024">
    <property type="term" value="C:cyclin/CDK positive transcription elongation factor complex"/>
    <property type="evidence" value="ECO:0007669"/>
    <property type="project" value="TreeGrafter"/>
</dbReference>
<evidence type="ECO:0000256" key="10">
    <source>
        <dbReference type="ARBA" id="ARBA00023242"/>
    </source>
</evidence>
<keyword evidence="8" id="KW-0418">Kinase</keyword>
<dbReference type="Pfam" id="PF00069">
    <property type="entry name" value="Pkinase"/>
    <property type="match status" value="1"/>
</dbReference>
<comment type="catalytic activity">
    <reaction evidence="14">
        <text>L-seryl-[protein] + ATP = O-phospho-L-seryl-[protein] + ADP + H(+)</text>
        <dbReference type="Rhea" id="RHEA:17989"/>
        <dbReference type="Rhea" id="RHEA-COMP:9863"/>
        <dbReference type="Rhea" id="RHEA-COMP:11604"/>
        <dbReference type="ChEBI" id="CHEBI:15378"/>
        <dbReference type="ChEBI" id="CHEBI:29999"/>
        <dbReference type="ChEBI" id="CHEBI:30616"/>
        <dbReference type="ChEBI" id="CHEBI:83421"/>
        <dbReference type="ChEBI" id="CHEBI:456216"/>
        <dbReference type="EC" id="2.7.11.22"/>
    </reaction>
</comment>
<feature type="compositionally biased region" description="Basic residues" evidence="17">
    <location>
        <begin position="25"/>
        <end position="47"/>
    </location>
</feature>
<dbReference type="STRING" id="318479.A0A0N4U1K3"/>
<feature type="compositionally biased region" description="Basic and acidic residues" evidence="17">
    <location>
        <begin position="12"/>
        <end position="24"/>
    </location>
</feature>
<evidence type="ECO:0000256" key="2">
    <source>
        <dbReference type="ARBA" id="ARBA00006485"/>
    </source>
</evidence>
<evidence type="ECO:0000313" key="19">
    <source>
        <dbReference type="EMBL" id="VDN54878.1"/>
    </source>
</evidence>
<evidence type="ECO:0000256" key="15">
    <source>
        <dbReference type="ARBA" id="ARBA00049280"/>
    </source>
</evidence>
<sequence>MRMKQSLLGEIMTRHHDKRIDKNERKKKFKHRKRSLTPVKKRSRRRRSPSETSSSSSSSSSIRTPISSLRNSQVVPPPPPPPPLPVNIPAFVPPPPAPIGMDPASYQAAISAYTAQYGYGGQFPFGFTAPVIPPPPYSQPPLVPPPPVAPEPIIPPPPLPPMPAALPPPAPPINQPPPPAPQLSCSTTTSMNTLPPLPLPRVPQLTTPSVSASPSKRTFCRPLVLNKRLKLREDTENWGCSTVEKYEIKTQVGEGTYGKVYKAVDKYTKEVVALKKIRLEIEKEGFPITAIREIKILRQLHHKNIVRLIDIVTDKQTAADFRRDKGAFYLVFEYLDHDLMGILESHFVDFNDEQIASVIKQLLSGLEYCHSIGFLHRDIKCSNILLNNKGEIKLADFGLARLYDEELDRPYTNRVITLWYRPPELLLGEERYSTAIDVWSVGCILGELYTKKPLFQEYTEMEQLETIAKLCGTPSPENWPEVIRLPLYHTYRPRKTYPRIIKDTFAFISARPLDLLDKMLELDPRKRISSKNALIHSWLKDIDPSVIEPPKLPDWQDCHEMWSKKQRKSKSSMNSAVQVPAPPLVNQASHLSTQHSVVRSFISQQPSTSHNESISRPLLSSGYMKQTSSSSHDAKSQLCKRSGYF</sequence>
<dbReference type="GO" id="GO:0032968">
    <property type="term" value="P:positive regulation of transcription elongation by RNA polymerase II"/>
    <property type="evidence" value="ECO:0007669"/>
    <property type="project" value="TreeGrafter"/>
</dbReference>
<evidence type="ECO:0000313" key="20">
    <source>
        <dbReference type="Proteomes" id="UP000038040"/>
    </source>
</evidence>
<dbReference type="WBParaSite" id="DME_0000049101-mRNA-1">
    <property type="protein sequence ID" value="DME_0000049101-mRNA-1"/>
    <property type="gene ID" value="DME_0000049101"/>
</dbReference>
<dbReference type="PROSITE" id="PS00107">
    <property type="entry name" value="PROTEIN_KINASE_ATP"/>
    <property type="match status" value="1"/>
</dbReference>
<dbReference type="InterPro" id="IPR000719">
    <property type="entry name" value="Prot_kinase_dom"/>
</dbReference>
<feature type="region of interest" description="Disordered" evidence="17">
    <location>
        <begin position="622"/>
        <end position="645"/>
    </location>
</feature>
<evidence type="ECO:0000256" key="9">
    <source>
        <dbReference type="ARBA" id="ARBA00022840"/>
    </source>
</evidence>
<evidence type="ECO:0000256" key="11">
    <source>
        <dbReference type="ARBA" id="ARBA00040213"/>
    </source>
</evidence>
<organism evidence="20 22">
    <name type="scientific">Dracunculus medinensis</name>
    <name type="common">Guinea worm</name>
    <dbReference type="NCBI Taxonomy" id="318479"/>
    <lineage>
        <taxon>Eukaryota</taxon>
        <taxon>Metazoa</taxon>
        <taxon>Ecdysozoa</taxon>
        <taxon>Nematoda</taxon>
        <taxon>Chromadorea</taxon>
        <taxon>Rhabditida</taxon>
        <taxon>Spirurina</taxon>
        <taxon>Dracunculoidea</taxon>
        <taxon>Dracunculidae</taxon>
        <taxon>Dracunculus</taxon>
    </lineage>
</organism>
<evidence type="ECO:0000313" key="21">
    <source>
        <dbReference type="Proteomes" id="UP000274756"/>
    </source>
</evidence>
<evidence type="ECO:0000256" key="14">
    <source>
        <dbReference type="ARBA" id="ARBA00048367"/>
    </source>
</evidence>
<dbReference type="GO" id="GO:0030332">
    <property type="term" value="F:cyclin binding"/>
    <property type="evidence" value="ECO:0007669"/>
    <property type="project" value="TreeGrafter"/>
</dbReference>
<feature type="binding site" evidence="16">
    <location>
        <position position="275"/>
    </location>
    <ligand>
        <name>ATP</name>
        <dbReference type="ChEBI" id="CHEBI:30616"/>
    </ligand>
</feature>
<keyword evidence="5" id="KW-0723">Serine/threonine-protein kinase</keyword>
<evidence type="ECO:0000256" key="4">
    <source>
        <dbReference type="ARBA" id="ARBA00012425"/>
    </source>
</evidence>
<dbReference type="OrthoDB" id="28397at2759"/>
<evidence type="ECO:0000256" key="17">
    <source>
        <dbReference type="SAM" id="MobiDB-lite"/>
    </source>
</evidence>
<dbReference type="Gene3D" id="3.30.200.20">
    <property type="entry name" value="Phosphorylase Kinase, domain 1"/>
    <property type="match status" value="1"/>
</dbReference>
<keyword evidence="7 16" id="KW-0547">Nucleotide-binding</keyword>
<keyword evidence="6" id="KW-0808">Transferase</keyword>
<dbReference type="SUPFAM" id="SSF56112">
    <property type="entry name" value="Protein kinase-like (PK-like)"/>
    <property type="match status" value="1"/>
</dbReference>
<feature type="compositionally biased region" description="Low complexity" evidence="17">
    <location>
        <begin position="50"/>
        <end position="68"/>
    </location>
</feature>
<reference evidence="22" key="1">
    <citation type="submission" date="2016-04" db="UniProtKB">
        <authorList>
            <consortium name="WormBaseParasite"/>
        </authorList>
    </citation>
    <scope>IDENTIFICATION</scope>
</reference>
<gene>
    <name evidence="19" type="ORF">DME_LOCUS4851</name>
</gene>
<dbReference type="PANTHER" id="PTHR24056:SF546">
    <property type="entry name" value="CYCLIN-DEPENDENT KINASE 12"/>
    <property type="match status" value="1"/>
</dbReference>
<evidence type="ECO:0000256" key="6">
    <source>
        <dbReference type="ARBA" id="ARBA00022679"/>
    </source>
</evidence>
<evidence type="ECO:0000256" key="1">
    <source>
        <dbReference type="ARBA" id="ARBA00004123"/>
    </source>
</evidence>
<dbReference type="GO" id="GO:0005524">
    <property type="term" value="F:ATP binding"/>
    <property type="evidence" value="ECO:0007669"/>
    <property type="project" value="UniProtKB-UniRule"/>
</dbReference>
<dbReference type="FunFam" id="1.10.510.10:FF:000415">
    <property type="entry name" value="CMGC/CDK/CRK7 protein kinase, variant"/>
    <property type="match status" value="1"/>
</dbReference>
<comment type="catalytic activity">
    <reaction evidence="15">
        <text>[DNA-directed RNA polymerase] + ATP = phospho-[DNA-directed RNA polymerase] + ADP + H(+)</text>
        <dbReference type="Rhea" id="RHEA:10216"/>
        <dbReference type="Rhea" id="RHEA-COMP:11321"/>
        <dbReference type="Rhea" id="RHEA-COMP:11322"/>
        <dbReference type="ChEBI" id="CHEBI:15378"/>
        <dbReference type="ChEBI" id="CHEBI:30616"/>
        <dbReference type="ChEBI" id="CHEBI:43176"/>
        <dbReference type="ChEBI" id="CHEBI:68546"/>
        <dbReference type="ChEBI" id="CHEBI:456216"/>
        <dbReference type="EC" id="2.7.11.23"/>
    </reaction>
</comment>
<dbReference type="SMART" id="SM00220">
    <property type="entry name" value="S_TKc"/>
    <property type="match status" value="1"/>
</dbReference>
<comment type="catalytic activity">
    <reaction evidence="13">
        <text>L-threonyl-[protein] + ATP = O-phospho-L-threonyl-[protein] + ADP + H(+)</text>
        <dbReference type="Rhea" id="RHEA:46608"/>
        <dbReference type="Rhea" id="RHEA-COMP:11060"/>
        <dbReference type="Rhea" id="RHEA-COMP:11605"/>
        <dbReference type="ChEBI" id="CHEBI:15378"/>
        <dbReference type="ChEBI" id="CHEBI:30013"/>
        <dbReference type="ChEBI" id="CHEBI:30616"/>
        <dbReference type="ChEBI" id="CHEBI:61977"/>
        <dbReference type="ChEBI" id="CHEBI:456216"/>
        <dbReference type="EC" id="2.7.11.22"/>
    </reaction>
</comment>
<comment type="similarity">
    <text evidence="2">Belongs to the protein kinase superfamily. CMGC Ser/Thr protein kinase family. CDC2/CDKX subfamily.</text>
</comment>
<evidence type="ECO:0000259" key="18">
    <source>
        <dbReference type="PROSITE" id="PS50011"/>
    </source>
</evidence>
<dbReference type="PROSITE" id="PS00108">
    <property type="entry name" value="PROTEIN_KINASE_ST"/>
    <property type="match status" value="1"/>
</dbReference>
<dbReference type="AlphaFoldDB" id="A0A0N4U1K3"/>
<feature type="region of interest" description="Disordered" evidence="17">
    <location>
        <begin position="1"/>
        <end position="81"/>
    </location>
</feature>
<protein>
    <recommendedName>
        <fullName evidence="11">Cyclin-dependent kinase 12</fullName>
        <ecNumber evidence="4">2.7.11.22</ecNumber>
        <ecNumber evidence="3">2.7.11.23</ecNumber>
    </recommendedName>
    <alternativeName>
        <fullName evidence="12">Cell division protein kinase 12</fullName>
    </alternativeName>
</protein>
<accession>A0A0N4U1K3</accession>
<dbReference type="Proteomes" id="UP000274756">
    <property type="component" value="Unassembled WGS sequence"/>
</dbReference>
<evidence type="ECO:0000256" key="16">
    <source>
        <dbReference type="PROSITE-ProRule" id="PRU10141"/>
    </source>
</evidence>
<evidence type="ECO:0000256" key="7">
    <source>
        <dbReference type="ARBA" id="ARBA00022741"/>
    </source>
</evidence>
<dbReference type="GO" id="GO:0008353">
    <property type="term" value="F:RNA polymerase II CTD heptapeptide repeat kinase activity"/>
    <property type="evidence" value="ECO:0007669"/>
    <property type="project" value="UniProtKB-EC"/>
</dbReference>
<evidence type="ECO:0000313" key="22">
    <source>
        <dbReference type="WBParaSite" id="DME_0000049101-mRNA-1"/>
    </source>
</evidence>
<proteinExistence type="inferred from homology"/>
<feature type="region of interest" description="Disordered" evidence="17">
    <location>
        <begin position="164"/>
        <end position="185"/>
    </location>
</feature>
<keyword evidence="21" id="KW-1185">Reference proteome</keyword>
<dbReference type="GO" id="GO:0004693">
    <property type="term" value="F:cyclin-dependent protein serine/threonine kinase activity"/>
    <property type="evidence" value="ECO:0007669"/>
    <property type="project" value="UniProtKB-EC"/>
</dbReference>
<dbReference type="InterPro" id="IPR011009">
    <property type="entry name" value="Kinase-like_dom_sf"/>
</dbReference>
<evidence type="ECO:0000256" key="12">
    <source>
        <dbReference type="ARBA" id="ARBA00041920"/>
    </source>
</evidence>
<dbReference type="EC" id="2.7.11.23" evidence="3"/>
<dbReference type="InterPro" id="IPR050108">
    <property type="entry name" value="CDK"/>
</dbReference>
<comment type="subcellular location">
    <subcellularLocation>
        <location evidence="1">Nucleus</location>
    </subcellularLocation>
</comment>
<dbReference type="FunFam" id="3.30.200.20:FF:000074">
    <property type="entry name" value="cyclin-dependent kinase 12 isoform X2"/>
    <property type="match status" value="1"/>
</dbReference>
<dbReference type="InterPro" id="IPR008271">
    <property type="entry name" value="Ser/Thr_kinase_AS"/>
</dbReference>
<feature type="compositionally biased region" description="Pro residues" evidence="17">
    <location>
        <begin position="164"/>
        <end position="181"/>
    </location>
</feature>
<dbReference type="Gene3D" id="1.10.510.10">
    <property type="entry name" value="Transferase(Phosphotransferase) domain 1"/>
    <property type="match status" value="1"/>
</dbReference>
<keyword evidence="9 16" id="KW-0067">ATP-binding</keyword>
<reference evidence="19 21" key="2">
    <citation type="submission" date="2018-11" db="EMBL/GenBank/DDBJ databases">
        <authorList>
            <consortium name="Pathogen Informatics"/>
        </authorList>
    </citation>
    <scope>NUCLEOTIDE SEQUENCE [LARGE SCALE GENOMIC DNA]</scope>
</reference>
<keyword evidence="10" id="KW-0539">Nucleus</keyword>
<name>A0A0N4U1K3_DRAME</name>
<evidence type="ECO:0000256" key="3">
    <source>
        <dbReference type="ARBA" id="ARBA00012409"/>
    </source>
</evidence>
<feature type="domain" description="Protein kinase" evidence="18">
    <location>
        <begin position="246"/>
        <end position="539"/>
    </location>
</feature>
<dbReference type="PANTHER" id="PTHR24056">
    <property type="entry name" value="CELL DIVISION PROTEIN KINASE"/>
    <property type="match status" value="1"/>
</dbReference>
<evidence type="ECO:0000256" key="8">
    <source>
        <dbReference type="ARBA" id="ARBA00022777"/>
    </source>
</evidence>
<dbReference type="InterPro" id="IPR017441">
    <property type="entry name" value="Protein_kinase_ATP_BS"/>
</dbReference>
<evidence type="ECO:0000256" key="13">
    <source>
        <dbReference type="ARBA" id="ARBA00047811"/>
    </source>
</evidence>